<evidence type="ECO:0000313" key="3">
    <source>
        <dbReference type="Proteomes" id="UP000654993"/>
    </source>
</evidence>
<dbReference type="EMBL" id="BMAQ01000001">
    <property type="protein sequence ID" value="GFR36953.1"/>
    <property type="molecule type" value="Genomic_DNA"/>
</dbReference>
<keyword evidence="1" id="KW-0472">Membrane</keyword>
<dbReference type="AlphaFoldDB" id="A0A916VEN2"/>
<accession>A0A916VEN2</accession>
<keyword evidence="3" id="KW-1185">Reference proteome</keyword>
<evidence type="ECO:0000256" key="1">
    <source>
        <dbReference type="SAM" id="Phobius"/>
    </source>
</evidence>
<keyword evidence="1" id="KW-1133">Transmembrane helix</keyword>
<proteinExistence type="predicted"/>
<reference evidence="2" key="2">
    <citation type="journal article" date="2021" name="Data Brief">
        <title>Draft genome sequence data of the facultative, thermophilic, xylanolytic bacterium Paenibacillus sp. strain DA-C8.</title>
        <authorList>
            <person name="Chhe C."/>
            <person name="Uke A."/>
            <person name="Baramee S."/>
            <person name="Ungkulpasvich U."/>
            <person name="Tachaapaikoon C."/>
            <person name="Pason P."/>
            <person name="Waeonukul R."/>
            <person name="Ratanakhanokchai K."/>
            <person name="Kosugi A."/>
        </authorList>
    </citation>
    <scope>NUCLEOTIDE SEQUENCE</scope>
    <source>
        <strain evidence="2">DA-C8</strain>
    </source>
</reference>
<evidence type="ECO:0000313" key="2">
    <source>
        <dbReference type="EMBL" id="GFR36953.1"/>
    </source>
</evidence>
<name>A0A916VEN2_9BACL</name>
<organism evidence="2 3">
    <name type="scientific">Insulibacter thermoxylanivorax</name>
    <dbReference type="NCBI Taxonomy" id="2749268"/>
    <lineage>
        <taxon>Bacteria</taxon>
        <taxon>Bacillati</taxon>
        <taxon>Bacillota</taxon>
        <taxon>Bacilli</taxon>
        <taxon>Bacillales</taxon>
        <taxon>Paenibacillaceae</taxon>
        <taxon>Insulibacter</taxon>
    </lineage>
</organism>
<feature type="transmembrane region" description="Helical" evidence="1">
    <location>
        <begin position="76"/>
        <end position="98"/>
    </location>
</feature>
<keyword evidence="1" id="KW-0812">Transmembrane</keyword>
<comment type="caution">
    <text evidence="2">The sequence shown here is derived from an EMBL/GenBank/DDBJ whole genome shotgun (WGS) entry which is preliminary data.</text>
</comment>
<sequence>MKEMVYQASPEAVQTLHQIRESVHKCCQSCMNRIVRVQTMDGEVYEGMLMGMDHKHLYLSIAQGVDQRQFFPGGVFYPPASSVILPLVLYELLVISLLY</sequence>
<gene>
    <name evidence="2" type="ORF">PRECH8_02490</name>
</gene>
<protein>
    <submittedName>
        <fullName evidence="2">Uncharacterized protein</fullName>
    </submittedName>
</protein>
<reference evidence="2" key="1">
    <citation type="submission" date="2020-08" db="EMBL/GenBank/DDBJ databases">
        <authorList>
            <person name="Uke A."/>
            <person name="Chhe C."/>
            <person name="Baramee S."/>
            <person name="Kosugi A."/>
        </authorList>
    </citation>
    <scope>NUCLEOTIDE SEQUENCE</scope>
    <source>
        <strain evidence="2">DA-C8</strain>
    </source>
</reference>
<dbReference type="Proteomes" id="UP000654993">
    <property type="component" value="Unassembled WGS sequence"/>
</dbReference>